<dbReference type="EMBL" id="JBHUGS010000005">
    <property type="protein sequence ID" value="MFD1952175.1"/>
    <property type="molecule type" value="Genomic_DNA"/>
</dbReference>
<organism evidence="2 3">
    <name type="scientific">Sphingomonas arantia</name>
    <dbReference type="NCBI Taxonomy" id="1460676"/>
    <lineage>
        <taxon>Bacteria</taxon>
        <taxon>Pseudomonadati</taxon>
        <taxon>Pseudomonadota</taxon>
        <taxon>Alphaproteobacteria</taxon>
        <taxon>Sphingomonadales</taxon>
        <taxon>Sphingomonadaceae</taxon>
        <taxon>Sphingomonas</taxon>
    </lineage>
</organism>
<dbReference type="Proteomes" id="UP001597400">
    <property type="component" value="Unassembled WGS sequence"/>
</dbReference>
<dbReference type="PROSITE" id="PS50022">
    <property type="entry name" value="FA58C_3"/>
    <property type="match status" value="1"/>
</dbReference>
<protein>
    <submittedName>
        <fullName evidence="2">Discoidin domain-containing protein</fullName>
    </submittedName>
</protein>
<dbReference type="InterPro" id="IPR012341">
    <property type="entry name" value="6hp_glycosidase-like_sf"/>
</dbReference>
<proteinExistence type="predicted"/>
<dbReference type="SUPFAM" id="SSF48208">
    <property type="entry name" value="Six-hairpin glycosidases"/>
    <property type="match status" value="1"/>
</dbReference>
<name>A0ABW4TZK9_9SPHN</name>
<dbReference type="Gene3D" id="2.60.120.260">
    <property type="entry name" value="Galactose-binding domain-like"/>
    <property type="match status" value="1"/>
</dbReference>
<dbReference type="InterPro" id="IPR008979">
    <property type="entry name" value="Galactose-bd-like_sf"/>
</dbReference>
<comment type="caution">
    <text evidence="2">The sequence shown here is derived from an EMBL/GenBank/DDBJ whole genome shotgun (WGS) entry which is preliminary data.</text>
</comment>
<dbReference type="InterPro" id="IPR000421">
    <property type="entry name" value="FA58C"/>
</dbReference>
<reference evidence="3" key="1">
    <citation type="journal article" date="2019" name="Int. J. Syst. Evol. Microbiol.">
        <title>The Global Catalogue of Microorganisms (GCM) 10K type strain sequencing project: providing services to taxonomists for standard genome sequencing and annotation.</title>
        <authorList>
            <consortium name="The Broad Institute Genomics Platform"/>
            <consortium name="The Broad Institute Genome Sequencing Center for Infectious Disease"/>
            <person name="Wu L."/>
            <person name="Ma J."/>
        </authorList>
    </citation>
    <scope>NUCLEOTIDE SEQUENCE [LARGE SCALE GENOMIC DNA]</scope>
    <source>
        <strain evidence="3">CGMCC 1.12702</strain>
    </source>
</reference>
<sequence length="1014" mass="109902">MMLPILLAALAAQPAPRDLIRGGAAWTSAASDGVSSQVGITGGALDLDYDFAKVSGYAVARRALPLDWPANFALRLRIHGTGGVNDLQIKFSDAAGTNVWWVQRRNFRPSPDGQTITIRPRDLEFAWGPTTDKTLRKTASLEIVVVRGRDGGAGRITIDELTFEPLPPPVPLPPPRASDPRAIDGRRDTLAPLSRPLTIDFGGRKELGGLTLHWSRNPATSYRIDASDDGRRWHALRTVTNGDGGTDPVRLPDTETRWLRITAPGAPDLAELDVMTPAWGATPNAMIAALAKAAPRGTYPRGFTEQFYWTLVATDGGGGSGLIGEDGTIEVARGGFSLEPAVLADGKRFGWADVTATQRLRDGSLPMPAVDWRADGWSLTTTLVADQATARLLARWRLTNTANRPRTLRLRIAVRPFQVNPPAQFLSQQGGVSPISHIAWAAGHLAVTTPAAITGDPVPVRTLYPLAKPNSVGLRPFTQGALTDDATVSTATTVEDPDQLASATLDWERTLAPGETLDIPLAIGGDTTPTPTAFDSAETATADYWRRTLGTVTITVPTSKQAVADTVRTALAHILMSRDGPALKPGTRSYDRSWIRDGAMMGDTLLRLGHPAPVRAFADWYGTKLFANGKVPCCVDARGPDPVPENDSQGEYIHLLTQLYRYTGDRPALARDWPKLDAARRYMEGQRQSERTPANLTPDRRHHYGLMPPSISHEGYSAEAQYSLWDDFWALTGYKDATFAATVLGRPEAAIIAIQRDQFGRDIRAAITASTRRFGIDFIPGATSLGDFDATSTTMALDPAGEEARLDPRLLANTFDRQYARVMARTRPDATWADYTPYELRNVSALVRLGQRDRANDLLAAYMADRRPAAWNGWAEVVGRDPREIRFIGDMPHAWVASDFIRAALDLFAYVRTDDGAVVVAAGLDNAWLSGTGSSIKGLRTPYGTLDLSAREAGGTLLMTIAGDIAAPGGFMIPWPLSGKPGPARINGKVVQPRDGKLHVMKSTSLQIEWSPLR</sequence>
<dbReference type="SUPFAM" id="SSF49785">
    <property type="entry name" value="Galactose-binding domain-like"/>
    <property type="match status" value="2"/>
</dbReference>
<evidence type="ECO:0000259" key="1">
    <source>
        <dbReference type="PROSITE" id="PS50022"/>
    </source>
</evidence>
<dbReference type="Gene3D" id="1.50.10.10">
    <property type="match status" value="1"/>
</dbReference>
<dbReference type="Pfam" id="PF00754">
    <property type="entry name" value="F5_F8_type_C"/>
    <property type="match status" value="1"/>
</dbReference>
<evidence type="ECO:0000313" key="3">
    <source>
        <dbReference type="Proteomes" id="UP001597400"/>
    </source>
</evidence>
<evidence type="ECO:0000313" key="2">
    <source>
        <dbReference type="EMBL" id="MFD1952175.1"/>
    </source>
</evidence>
<dbReference type="RefSeq" id="WP_380931230.1">
    <property type="nucleotide sequence ID" value="NZ_JBHUGS010000005.1"/>
</dbReference>
<keyword evidence="3" id="KW-1185">Reference proteome</keyword>
<dbReference type="InterPro" id="IPR008928">
    <property type="entry name" value="6-hairpin_glycosidase_sf"/>
</dbReference>
<accession>A0ABW4TZK9</accession>
<gene>
    <name evidence="2" type="ORF">ACFSGX_15480</name>
</gene>
<feature type="domain" description="F5/8 type C" evidence="1">
    <location>
        <begin position="197"/>
        <end position="281"/>
    </location>
</feature>